<keyword evidence="4" id="KW-0256">Endoplasmic reticulum</keyword>
<dbReference type="EMBL" id="ML996095">
    <property type="protein sequence ID" value="KAF2147879.1"/>
    <property type="molecule type" value="Genomic_DNA"/>
</dbReference>
<evidence type="ECO:0000256" key="1">
    <source>
        <dbReference type="ARBA" id="ARBA00004115"/>
    </source>
</evidence>
<keyword evidence="2 10" id="KW-0812">Transmembrane</keyword>
<dbReference type="OrthoDB" id="1926781at2759"/>
<dbReference type="PANTHER" id="PTHR12924">
    <property type="entry name" value="TRANSLOCON-ASSOCIATED PROTEIN, ALPHA SUBUNIT"/>
    <property type="match status" value="1"/>
</dbReference>
<comment type="function">
    <text evidence="7">Is probably involved in a pathway contributing to genomic integrity.</text>
</comment>
<evidence type="ECO:0000256" key="2">
    <source>
        <dbReference type="ARBA" id="ARBA00022692"/>
    </source>
</evidence>
<evidence type="ECO:0000256" key="6">
    <source>
        <dbReference type="ARBA" id="ARBA00023136"/>
    </source>
</evidence>
<evidence type="ECO:0000313" key="12">
    <source>
        <dbReference type="EMBL" id="KAF2147879.1"/>
    </source>
</evidence>
<comment type="similarity">
    <text evidence="8">Belongs to the IRC22 family.</text>
</comment>
<feature type="region of interest" description="Disordered" evidence="9">
    <location>
        <begin position="210"/>
        <end position="292"/>
    </location>
</feature>
<feature type="compositionally biased region" description="Polar residues" evidence="9">
    <location>
        <begin position="283"/>
        <end position="292"/>
    </location>
</feature>
<dbReference type="GO" id="GO:0005789">
    <property type="term" value="C:endoplasmic reticulum membrane"/>
    <property type="evidence" value="ECO:0007669"/>
    <property type="project" value="UniProtKB-SubCell"/>
</dbReference>
<sequence>MVSLRLSALALMVASAWTALAQVRADSKAVPNDAEELVEPGQTPNIKIRISASFPQSEIFGVKLVNGHPTQALVSIENQEPEPVELAIVGGALLTPEGVPGAPSSPQIVRNLTATRYGSQIPAGESESFTYTFATEMHPQELTLRLSAIIQSGQNMYTYNFHNSTVTVVEAPTSIFDPQIIFLYLILAGVFGGTCYFIYNTWITTLFPQKRGRGKGGERAKKSSQGSKKVDPADQVSVVGADGPAVTSGAKTYDETWIPVHHLQRPEAKRVGSGSRGPRRTASKQGPVSPSI</sequence>
<evidence type="ECO:0000256" key="4">
    <source>
        <dbReference type="ARBA" id="ARBA00022824"/>
    </source>
</evidence>
<evidence type="ECO:0000256" key="7">
    <source>
        <dbReference type="ARBA" id="ARBA00037565"/>
    </source>
</evidence>
<dbReference type="InterPro" id="IPR005595">
    <property type="entry name" value="TRAP_alpha"/>
</dbReference>
<keyword evidence="6 10" id="KW-0472">Membrane</keyword>
<comment type="caution">
    <text evidence="12">The sequence shown here is derived from an EMBL/GenBank/DDBJ whole genome shotgun (WGS) entry which is preliminary data.</text>
</comment>
<reference evidence="12" key="1">
    <citation type="journal article" date="2020" name="Stud. Mycol.">
        <title>101 Dothideomycetes genomes: a test case for predicting lifestyles and emergence of pathogens.</title>
        <authorList>
            <person name="Haridas S."/>
            <person name="Albert R."/>
            <person name="Binder M."/>
            <person name="Bloem J."/>
            <person name="Labutti K."/>
            <person name="Salamov A."/>
            <person name="Andreopoulos B."/>
            <person name="Baker S."/>
            <person name="Barry K."/>
            <person name="Bills G."/>
            <person name="Bluhm B."/>
            <person name="Cannon C."/>
            <person name="Castanera R."/>
            <person name="Culley D."/>
            <person name="Daum C."/>
            <person name="Ezra D."/>
            <person name="Gonzalez J."/>
            <person name="Henrissat B."/>
            <person name="Kuo A."/>
            <person name="Liang C."/>
            <person name="Lipzen A."/>
            <person name="Lutzoni F."/>
            <person name="Magnuson J."/>
            <person name="Mondo S."/>
            <person name="Nolan M."/>
            <person name="Ohm R."/>
            <person name="Pangilinan J."/>
            <person name="Park H.-J."/>
            <person name="Ramirez L."/>
            <person name="Alfaro M."/>
            <person name="Sun H."/>
            <person name="Tritt A."/>
            <person name="Yoshinaga Y."/>
            <person name="Zwiers L.-H."/>
            <person name="Turgeon B."/>
            <person name="Goodwin S."/>
            <person name="Spatafora J."/>
            <person name="Crous P."/>
            <person name="Grigoriev I."/>
        </authorList>
    </citation>
    <scope>NUCLEOTIDE SEQUENCE</scope>
    <source>
        <strain evidence="12">CBS 260.36</strain>
    </source>
</reference>
<accession>A0A9P4ISJ5</accession>
<feature type="signal peptide" evidence="11">
    <location>
        <begin position="1"/>
        <end position="21"/>
    </location>
</feature>
<evidence type="ECO:0000313" key="13">
    <source>
        <dbReference type="Proteomes" id="UP000799439"/>
    </source>
</evidence>
<dbReference type="Proteomes" id="UP000799439">
    <property type="component" value="Unassembled WGS sequence"/>
</dbReference>
<evidence type="ECO:0000256" key="5">
    <source>
        <dbReference type="ARBA" id="ARBA00022989"/>
    </source>
</evidence>
<comment type="subcellular location">
    <subcellularLocation>
        <location evidence="1">Endoplasmic reticulum membrane</location>
        <topology evidence="1">Single-pass type I membrane protein</topology>
    </subcellularLocation>
</comment>
<dbReference type="PANTHER" id="PTHR12924:SF0">
    <property type="entry name" value="TRANSLOCON-ASSOCIATED PROTEIN SUBUNIT ALPHA"/>
    <property type="match status" value="1"/>
</dbReference>
<gene>
    <name evidence="12" type="ORF">K461DRAFT_233942</name>
</gene>
<evidence type="ECO:0000256" key="10">
    <source>
        <dbReference type="SAM" id="Phobius"/>
    </source>
</evidence>
<dbReference type="Pfam" id="PF03896">
    <property type="entry name" value="TRAP_alpha"/>
    <property type="match status" value="1"/>
</dbReference>
<protein>
    <recommendedName>
        <fullName evidence="14">Translocon-associated protein subunit alpha</fullName>
    </recommendedName>
</protein>
<keyword evidence="13" id="KW-1185">Reference proteome</keyword>
<evidence type="ECO:0000256" key="3">
    <source>
        <dbReference type="ARBA" id="ARBA00022729"/>
    </source>
</evidence>
<dbReference type="AlphaFoldDB" id="A0A9P4ISJ5"/>
<evidence type="ECO:0008006" key="14">
    <source>
        <dbReference type="Google" id="ProtNLM"/>
    </source>
</evidence>
<name>A0A9P4ISJ5_9PEZI</name>
<feature type="chain" id="PRO_5040167930" description="Translocon-associated protein subunit alpha" evidence="11">
    <location>
        <begin position="22"/>
        <end position="292"/>
    </location>
</feature>
<proteinExistence type="inferred from homology"/>
<keyword evidence="3 11" id="KW-0732">Signal</keyword>
<evidence type="ECO:0000256" key="8">
    <source>
        <dbReference type="ARBA" id="ARBA00038311"/>
    </source>
</evidence>
<keyword evidence="5 10" id="KW-1133">Transmembrane helix</keyword>
<feature type="transmembrane region" description="Helical" evidence="10">
    <location>
        <begin position="181"/>
        <end position="203"/>
    </location>
</feature>
<organism evidence="12 13">
    <name type="scientific">Myriangium duriaei CBS 260.36</name>
    <dbReference type="NCBI Taxonomy" id="1168546"/>
    <lineage>
        <taxon>Eukaryota</taxon>
        <taxon>Fungi</taxon>
        <taxon>Dikarya</taxon>
        <taxon>Ascomycota</taxon>
        <taxon>Pezizomycotina</taxon>
        <taxon>Dothideomycetes</taxon>
        <taxon>Dothideomycetidae</taxon>
        <taxon>Myriangiales</taxon>
        <taxon>Myriangiaceae</taxon>
        <taxon>Myriangium</taxon>
    </lineage>
</organism>
<evidence type="ECO:0000256" key="11">
    <source>
        <dbReference type="SAM" id="SignalP"/>
    </source>
</evidence>
<evidence type="ECO:0000256" key="9">
    <source>
        <dbReference type="SAM" id="MobiDB-lite"/>
    </source>
</evidence>